<evidence type="ECO:0000256" key="3">
    <source>
        <dbReference type="ARBA" id="ARBA00022989"/>
    </source>
</evidence>
<reference evidence="6 7" key="1">
    <citation type="submission" date="2020-08" db="EMBL/GenBank/DDBJ databases">
        <authorList>
            <person name="Criscuolo A."/>
        </authorList>
    </citation>
    <scope>NUCLEOTIDE SEQUENCE [LARGE SCALE GENOMIC DNA]</scope>
    <source>
        <strain evidence="6">CIP111764</strain>
    </source>
</reference>
<evidence type="ECO:0000256" key="4">
    <source>
        <dbReference type="ARBA" id="ARBA00023136"/>
    </source>
</evidence>
<protein>
    <submittedName>
        <fullName evidence="6">Translocation and assembly module subunit TamB</fullName>
    </submittedName>
</protein>
<keyword evidence="4" id="KW-0472">Membrane</keyword>
<dbReference type="EMBL" id="CAJFCI010000095">
    <property type="protein sequence ID" value="CAD5110538.1"/>
    <property type="molecule type" value="Genomic_DNA"/>
</dbReference>
<dbReference type="PANTHER" id="PTHR36985">
    <property type="entry name" value="TRANSLOCATION AND ASSEMBLY MODULE SUBUNIT TAMB"/>
    <property type="match status" value="1"/>
</dbReference>
<evidence type="ECO:0000256" key="1">
    <source>
        <dbReference type="ARBA" id="ARBA00004167"/>
    </source>
</evidence>
<comment type="subcellular location">
    <subcellularLocation>
        <location evidence="1">Membrane</location>
        <topology evidence="1">Single-pass membrane protein</topology>
    </subcellularLocation>
</comment>
<evidence type="ECO:0000259" key="5">
    <source>
        <dbReference type="Pfam" id="PF04357"/>
    </source>
</evidence>
<dbReference type="InterPro" id="IPR007452">
    <property type="entry name" value="TamB_C"/>
</dbReference>
<comment type="caution">
    <text evidence="6">The sequence shown here is derived from an EMBL/GenBank/DDBJ whole genome shotgun (WGS) entry which is preliminary data.</text>
</comment>
<evidence type="ECO:0000313" key="6">
    <source>
        <dbReference type="EMBL" id="CAD5110538.1"/>
    </source>
</evidence>
<dbReference type="GO" id="GO:0005886">
    <property type="term" value="C:plasma membrane"/>
    <property type="evidence" value="ECO:0007669"/>
    <property type="project" value="InterPro"/>
</dbReference>
<accession>A0A7U7ESW4</accession>
<keyword evidence="7" id="KW-1185">Reference proteome</keyword>
<proteinExistence type="predicted"/>
<evidence type="ECO:0000313" key="7">
    <source>
        <dbReference type="Proteomes" id="UP000583387"/>
    </source>
</evidence>
<dbReference type="AlphaFoldDB" id="A0A7U7ESW4"/>
<dbReference type="GO" id="GO:0009306">
    <property type="term" value="P:protein secretion"/>
    <property type="evidence" value="ECO:0007669"/>
    <property type="project" value="InterPro"/>
</dbReference>
<keyword evidence="2" id="KW-0812">Transmembrane</keyword>
<organism evidence="6 7">
    <name type="scientific">Zestomonas carbonaria</name>
    <dbReference type="NCBI Taxonomy" id="2762745"/>
    <lineage>
        <taxon>Bacteria</taxon>
        <taxon>Pseudomonadati</taxon>
        <taxon>Pseudomonadota</taxon>
        <taxon>Gammaproteobacteria</taxon>
        <taxon>Pseudomonadales</taxon>
        <taxon>Pseudomonadaceae</taxon>
        <taxon>Zestomonas</taxon>
    </lineage>
</organism>
<dbReference type="PANTHER" id="PTHR36985:SF1">
    <property type="entry name" value="TRANSLOCATION AND ASSEMBLY MODULE SUBUNIT TAMB"/>
    <property type="match status" value="1"/>
</dbReference>
<dbReference type="Pfam" id="PF04357">
    <property type="entry name" value="TamB"/>
    <property type="match status" value="1"/>
</dbReference>
<dbReference type="Proteomes" id="UP000583387">
    <property type="component" value="Unassembled WGS sequence"/>
</dbReference>
<dbReference type="GO" id="GO:0097347">
    <property type="term" value="C:TAM protein secretion complex"/>
    <property type="evidence" value="ECO:0007669"/>
    <property type="project" value="TreeGrafter"/>
</dbReference>
<name>A0A7U7ESW4_9GAMM</name>
<keyword evidence="3" id="KW-1133">Transmembrane helix</keyword>
<evidence type="ECO:0000256" key="2">
    <source>
        <dbReference type="ARBA" id="ARBA00022692"/>
    </source>
</evidence>
<gene>
    <name evidence="6" type="primary">tamB</name>
    <name evidence="6" type="ORF">PSEWESI4_04861</name>
</gene>
<sequence length="1224" mass="132951">MVKCIALGLLGVLLALVLAVALLLGSGAGSRWLLGAVPGVEVEGFEGRLGGQWQAERLSWRQGDQHVELQAPRFDWSPACLLRMTLCLRRIEAERVDLVFPPGEESTDDTPLSLPALRLPLAIELGEVRIGSLTLDGSELLRDAQLQASWTGEGILIERLNLRQDDLLLALSGKLQPGGDWPLEAHGTLDLPAVDEQAWRLALQVQGELQRSLRLTADSSGYLAGRLSGEVQPLAENLPANVRLVVDSFKAARDLPDTLRLERLQLTAAGDLAAGYRVDGNASLPGEGGEVAMKLQGRVDAKGADIAALGLDAGNDQTLNLDGRLDWQDGFAVDSRLHWKDFPWQRLYPLEEEPPVALRRLQAEMYYRDGNYLGNFDADLDGPAGAFSLQSPVSGDLQQVHLPSLQLKAGQGRAEGRLGLRFADGLGWDAALDLSALDPAYWLKELPGELAGTLRSQGELRDERLSLDANLDLKGRLRGQPALFQLQGHGAGEEWQLARLELRLGDNRIQGSGALDQRLRGQLELAMPRLGQLWPGLQGQLDGRLDLAGSLDAPQGQLKLQGQRLAMAEQRLRRLVLDANLDNAQRGRVELTATGIRTGDSYLGTLTARGEGDIRRQRLELALKGPKLQSELAFDGTLEQKKEGWDWRGRLARGEVQAGGQDWRLQQPARLERLADGRLNLGGHCWVSGPASLCGEDARLQPEPRLRYRLRDFPLASLAPWLPADFAWDGQLSADLQLDLPASGPKGLVRVDAGSGTLRVREQEQWLEFPYSRLLLDSTLQPQRIDSRLQFQGGPLGELSAQVTLDPRPESKPLSGEFRLSGLDLAVARPFLPMVEHLAGQLNGSGRISGGLLAPRIDGNLALSGGEISGAQLPTSFEQLELRAQVAGEHLQLRGDWRSGEQGRGSLSGQLNWSQALDGDLQVRGERLPVNVEPYAKLEVEPNLVARLAEGRLAIAGQVRVPRGAIEVRELPPSTVKVSDDAVVVGRQKEEEQALQMAMDIEVEVGSDKLTFKGFGLTAELAGSLKIGDNLETHGELKLDKGRYRAYGQRLNIRRARLLFTGPIDQPYLDIEAIRRVDEVVAGLRISGSAAQPRTQVFAEPAMSEEQALSYLVLGRPLGGTGEDSNMLAQAALGLGLAGSSSITGSLAQSLGISDFQLDTSGSGQSTSVVASGKLSERLSLRYGVGVFEPANTIALRYELTRRLFLEAASGIASSLDLFYRRDF</sequence>
<feature type="domain" description="Translocation and assembly module TamB C-terminal" evidence="5">
    <location>
        <begin position="899"/>
        <end position="1224"/>
    </location>
</feature>